<dbReference type="EMBL" id="DWWC01000257">
    <property type="protein sequence ID" value="HJC70445.1"/>
    <property type="molecule type" value="Genomic_DNA"/>
</dbReference>
<dbReference type="InterPro" id="IPR003870">
    <property type="entry name" value="DUF222"/>
</dbReference>
<feature type="domain" description="DUF222" evidence="4">
    <location>
        <begin position="75"/>
        <end position="288"/>
    </location>
</feature>
<gene>
    <name evidence="5" type="ORF">H9932_12335</name>
</gene>
<evidence type="ECO:0000256" key="2">
    <source>
        <dbReference type="SAM" id="MobiDB-lite"/>
    </source>
</evidence>
<dbReference type="GO" id="GO:0004519">
    <property type="term" value="F:endonuclease activity"/>
    <property type="evidence" value="ECO:0007669"/>
    <property type="project" value="UniProtKB-KW"/>
</dbReference>
<feature type="compositionally biased region" description="Basic residues" evidence="2">
    <location>
        <begin position="552"/>
        <end position="561"/>
    </location>
</feature>
<keyword evidence="5" id="KW-0378">Hydrolase</keyword>
<feature type="region of interest" description="Disordered" evidence="2">
    <location>
        <begin position="1"/>
        <end position="28"/>
    </location>
</feature>
<dbReference type="GO" id="GO:0003676">
    <property type="term" value="F:nucleic acid binding"/>
    <property type="evidence" value="ECO:0007669"/>
    <property type="project" value="InterPro"/>
</dbReference>
<evidence type="ECO:0000259" key="3">
    <source>
        <dbReference type="Pfam" id="PF01844"/>
    </source>
</evidence>
<keyword evidence="5" id="KW-0540">Nuclease</keyword>
<evidence type="ECO:0000313" key="6">
    <source>
        <dbReference type="Proteomes" id="UP000823854"/>
    </source>
</evidence>
<feature type="domain" description="HNH" evidence="3">
    <location>
        <begin position="397"/>
        <end position="428"/>
    </location>
</feature>
<dbReference type="Pfam" id="PF02720">
    <property type="entry name" value="DUF222"/>
    <property type="match status" value="1"/>
</dbReference>
<dbReference type="CDD" id="cd00085">
    <property type="entry name" value="HNHc"/>
    <property type="match status" value="1"/>
</dbReference>
<dbReference type="InterPro" id="IPR002711">
    <property type="entry name" value="HNH"/>
</dbReference>
<name>A0A9D2Q2Q1_9MICO</name>
<protein>
    <submittedName>
        <fullName evidence="5">HNH endonuclease</fullName>
    </submittedName>
</protein>
<dbReference type="Proteomes" id="UP000823854">
    <property type="component" value="Unassembled WGS sequence"/>
</dbReference>
<organism evidence="5 6">
    <name type="scientific">Candidatus Brachybacterium intestinipullorum</name>
    <dbReference type="NCBI Taxonomy" id="2838512"/>
    <lineage>
        <taxon>Bacteria</taxon>
        <taxon>Bacillati</taxon>
        <taxon>Actinomycetota</taxon>
        <taxon>Actinomycetes</taxon>
        <taxon>Micrococcales</taxon>
        <taxon>Dermabacteraceae</taxon>
        <taxon>Brachybacterium</taxon>
    </lineage>
</organism>
<dbReference type="AlphaFoldDB" id="A0A9D2Q2Q1"/>
<reference evidence="5" key="1">
    <citation type="journal article" date="2021" name="PeerJ">
        <title>Extensive microbial diversity within the chicken gut microbiome revealed by metagenomics and culture.</title>
        <authorList>
            <person name="Gilroy R."/>
            <person name="Ravi A."/>
            <person name="Getino M."/>
            <person name="Pursley I."/>
            <person name="Horton D.L."/>
            <person name="Alikhan N.F."/>
            <person name="Baker D."/>
            <person name="Gharbi K."/>
            <person name="Hall N."/>
            <person name="Watson M."/>
            <person name="Adriaenssens E.M."/>
            <person name="Foster-Nyarko E."/>
            <person name="Jarju S."/>
            <person name="Secka A."/>
            <person name="Antonio M."/>
            <person name="Oren A."/>
            <person name="Chaudhuri R.R."/>
            <person name="La Ragione R."/>
            <person name="Hildebrand F."/>
            <person name="Pallen M.J."/>
        </authorList>
    </citation>
    <scope>NUCLEOTIDE SEQUENCE</scope>
    <source>
        <strain evidence="5">CHK130-7132</strain>
    </source>
</reference>
<feature type="compositionally biased region" description="Basic and acidic residues" evidence="2">
    <location>
        <begin position="11"/>
        <end position="20"/>
    </location>
</feature>
<dbReference type="InterPro" id="IPR003615">
    <property type="entry name" value="HNH_nuc"/>
</dbReference>
<feature type="region of interest" description="Disordered" evidence="2">
    <location>
        <begin position="479"/>
        <end position="567"/>
    </location>
</feature>
<evidence type="ECO:0000313" key="5">
    <source>
        <dbReference type="EMBL" id="HJC70445.1"/>
    </source>
</evidence>
<evidence type="ECO:0000259" key="4">
    <source>
        <dbReference type="Pfam" id="PF02720"/>
    </source>
</evidence>
<reference evidence="5" key="2">
    <citation type="submission" date="2021-04" db="EMBL/GenBank/DDBJ databases">
        <authorList>
            <person name="Gilroy R."/>
        </authorList>
    </citation>
    <scope>NUCLEOTIDE SEQUENCE</scope>
    <source>
        <strain evidence="5">CHK130-7132</strain>
    </source>
</reference>
<comment type="caution">
    <text evidence="5">The sequence shown here is derived from an EMBL/GenBank/DDBJ whole genome shotgun (WGS) entry which is preliminary data.</text>
</comment>
<dbReference type="Pfam" id="PF01844">
    <property type="entry name" value="HNH"/>
    <property type="match status" value="1"/>
</dbReference>
<dbReference type="GO" id="GO:0008270">
    <property type="term" value="F:zinc ion binding"/>
    <property type="evidence" value="ECO:0007669"/>
    <property type="project" value="InterPro"/>
</dbReference>
<accession>A0A9D2Q2Q1</accession>
<keyword evidence="5" id="KW-0255">Endonuclease</keyword>
<proteinExistence type="inferred from homology"/>
<sequence>MSFDSQGAPAERPEPDEATRRSGAAPRPVRLSAGVEELVVDDIDIREAKDALARLGAQGSPDLERLSSEGTITLLAELRELAGAMAAIEARALVRLEAAIMDDSLERGETPRQARKVARAEASFALKRSTSAAGQCMASCRRLVASMPGMLAALAHGRAVPAAGHQVGRAMSPATPEQRRQVDQILTTHLAHLEDCSPGEWADEAARVLHALDPEGAAARHREARRERGVTVRRGRHGMATLTAHLPGLDAARIRKTLSVTAERTRAGGDRRGHQQIMADLLVDVLLDRGEGGDLATVDIGVILTDRSLLAPAHADAATVEGLGAVPYEHVREEMLRAMETEDPDVLLALRALYKDREDGQLVAAESRARRFPRGLSHFLGLAHQTCRAPHCEAGIRQIDHIVPWSEGGATSLDNGNGLCAGDNQKEEAGVRARVVTDEHGVRRTVEWTTRYGQTARRRGVNFDPVGTAQRMLAQEVEQVRTADGAPAERSPGPEGAPAERPPGEDNAPIRPIRPSSSPPQPAEPPTMLRQLRLVTSSTAETGDLEEPPRTGRGRRRHRPHRIDFAA</sequence>
<comment type="similarity">
    <text evidence="1">Belongs to the Rv1128c/1148c/1588c/1702c/1945/3466 family.</text>
</comment>
<evidence type="ECO:0000256" key="1">
    <source>
        <dbReference type="ARBA" id="ARBA00023450"/>
    </source>
</evidence>